<keyword evidence="1" id="KW-0472">Membrane</keyword>
<feature type="transmembrane region" description="Helical" evidence="1">
    <location>
        <begin position="68"/>
        <end position="87"/>
    </location>
</feature>
<dbReference type="AlphaFoldDB" id="A0A2M4CXA5"/>
<reference evidence="2" key="1">
    <citation type="submission" date="2018-01" db="EMBL/GenBank/DDBJ databases">
        <title>An insight into the sialome of Amazonian anophelines.</title>
        <authorList>
            <person name="Ribeiro J.M."/>
            <person name="Scarpassa V."/>
            <person name="Calvo E."/>
        </authorList>
    </citation>
    <scope>NUCLEOTIDE SEQUENCE</scope>
</reference>
<evidence type="ECO:0000256" key="1">
    <source>
        <dbReference type="SAM" id="Phobius"/>
    </source>
</evidence>
<accession>A0A2M4CXA5</accession>
<keyword evidence="1" id="KW-1133">Transmembrane helix</keyword>
<protein>
    <submittedName>
        <fullName evidence="2">Uncharacterized protein</fullName>
    </submittedName>
</protein>
<name>A0A2M4CXA5_ANODA</name>
<evidence type="ECO:0000313" key="2">
    <source>
        <dbReference type="EMBL" id="MBW69960.1"/>
    </source>
</evidence>
<feature type="transmembrane region" description="Helical" evidence="1">
    <location>
        <begin position="21"/>
        <end position="48"/>
    </location>
</feature>
<sequence>MRHDALFTERQNGCFECKRQVLLLLLLLLLLLVVMMMMMMMMVVMIVVVLLQLLRLVVMRRLWNGRELHIPIIATTVWLLLVMRLRLMTTYRSMLGRTM</sequence>
<organism evidence="2">
    <name type="scientific">Anopheles darlingi</name>
    <name type="common">Mosquito</name>
    <dbReference type="NCBI Taxonomy" id="43151"/>
    <lineage>
        <taxon>Eukaryota</taxon>
        <taxon>Metazoa</taxon>
        <taxon>Ecdysozoa</taxon>
        <taxon>Arthropoda</taxon>
        <taxon>Hexapoda</taxon>
        <taxon>Insecta</taxon>
        <taxon>Pterygota</taxon>
        <taxon>Neoptera</taxon>
        <taxon>Endopterygota</taxon>
        <taxon>Diptera</taxon>
        <taxon>Nematocera</taxon>
        <taxon>Culicoidea</taxon>
        <taxon>Culicidae</taxon>
        <taxon>Anophelinae</taxon>
        <taxon>Anopheles</taxon>
    </lineage>
</organism>
<dbReference type="EMBL" id="GGFL01005782">
    <property type="protein sequence ID" value="MBW69960.1"/>
    <property type="molecule type" value="Transcribed_RNA"/>
</dbReference>
<keyword evidence="1" id="KW-0812">Transmembrane</keyword>
<proteinExistence type="predicted"/>